<dbReference type="RefSeq" id="WP_054735898.1">
    <property type="nucleotide sequence ID" value="NZ_AYZM01000111.1"/>
</dbReference>
<dbReference type="GO" id="GO:0003677">
    <property type="term" value="F:DNA binding"/>
    <property type="evidence" value="ECO:0007669"/>
    <property type="project" value="UniProtKB-UniRule"/>
</dbReference>
<dbReference type="OrthoDB" id="9810250at2"/>
<sequence length="195" mass="22386">MSATKHAQQLKQDSQDYLTTALFQLLETHDLHEIKITALVKRAGVSRMAFYRNYESLADLLRAYFEPKVTALFNDVILQVSHEKKAADMAAFFEEFEHALTLAVNRHFEDIIRQIFNENMARYYPKTAVWQQLTPTQQTYWVAFMSDGVYAIWRQWFLDGRQAPIETIHGLVGAFQRATAVALTAGGPSPLELKN</sequence>
<organism evidence="4 5">
    <name type="scientific">Secundilactobacillus similis DSM 23365 = JCM 2765</name>
    <dbReference type="NCBI Taxonomy" id="1423804"/>
    <lineage>
        <taxon>Bacteria</taxon>
        <taxon>Bacillati</taxon>
        <taxon>Bacillota</taxon>
        <taxon>Bacilli</taxon>
        <taxon>Lactobacillales</taxon>
        <taxon>Lactobacillaceae</taxon>
        <taxon>Secundilactobacillus</taxon>
    </lineage>
</organism>
<dbReference type="AlphaFoldDB" id="A0A0R2EYY2"/>
<evidence type="ECO:0000313" key="4">
    <source>
        <dbReference type="EMBL" id="KRN21553.1"/>
    </source>
</evidence>
<keyword evidence="1 2" id="KW-0238">DNA-binding</keyword>
<name>A0A0R2EYY2_9LACO</name>
<dbReference type="InterPro" id="IPR001647">
    <property type="entry name" value="HTH_TetR"/>
</dbReference>
<gene>
    <name evidence="4" type="ORF">FD14_GL000993</name>
</gene>
<evidence type="ECO:0000313" key="5">
    <source>
        <dbReference type="Proteomes" id="UP000051442"/>
    </source>
</evidence>
<dbReference type="InterPro" id="IPR009057">
    <property type="entry name" value="Homeodomain-like_sf"/>
</dbReference>
<dbReference type="EMBL" id="AYZM01000111">
    <property type="protein sequence ID" value="KRN21553.1"/>
    <property type="molecule type" value="Genomic_DNA"/>
</dbReference>
<reference evidence="4 5" key="1">
    <citation type="journal article" date="2015" name="Genome Announc.">
        <title>Expanding the biotechnology potential of lactobacilli through comparative genomics of 213 strains and associated genera.</title>
        <authorList>
            <person name="Sun Z."/>
            <person name="Harris H.M."/>
            <person name="McCann A."/>
            <person name="Guo C."/>
            <person name="Argimon S."/>
            <person name="Zhang W."/>
            <person name="Yang X."/>
            <person name="Jeffery I.B."/>
            <person name="Cooney J.C."/>
            <person name="Kagawa T.F."/>
            <person name="Liu W."/>
            <person name="Song Y."/>
            <person name="Salvetti E."/>
            <person name="Wrobel A."/>
            <person name="Rasinkangas P."/>
            <person name="Parkhill J."/>
            <person name="Rea M.C."/>
            <person name="O'Sullivan O."/>
            <person name="Ritari J."/>
            <person name="Douillard F.P."/>
            <person name="Paul Ross R."/>
            <person name="Yang R."/>
            <person name="Briner A.E."/>
            <person name="Felis G.E."/>
            <person name="de Vos W.M."/>
            <person name="Barrangou R."/>
            <person name="Klaenhammer T.R."/>
            <person name="Caufield P.W."/>
            <person name="Cui Y."/>
            <person name="Zhang H."/>
            <person name="O'Toole P.W."/>
        </authorList>
    </citation>
    <scope>NUCLEOTIDE SEQUENCE [LARGE SCALE GENOMIC DNA]</scope>
    <source>
        <strain evidence="4 5">DSM 23365</strain>
    </source>
</reference>
<dbReference type="PROSITE" id="PS50977">
    <property type="entry name" value="HTH_TETR_2"/>
    <property type="match status" value="1"/>
</dbReference>
<dbReference type="STRING" id="1423804.FD14_GL000993"/>
<dbReference type="Gene3D" id="1.10.357.10">
    <property type="entry name" value="Tetracycline Repressor, domain 2"/>
    <property type="match status" value="1"/>
</dbReference>
<feature type="DNA-binding region" description="H-T-H motif" evidence="2">
    <location>
        <begin position="35"/>
        <end position="54"/>
    </location>
</feature>
<proteinExistence type="predicted"/>
<dbReference type="SUPFAM" id="SSF46689">
    <property type="entry name" value="Homeodomain-like"/>
    <property type="match status" value="1"/>
</dbReference>
<feature type="domain" description="HTH tetR-type" evidence="3">
    <location>
        <begin position="12"/>
        <end position="72"/>
    </location>
</feature>
<dbReference type="Proteomes" id="UP000051442">
    <property type="component" value="Unassembled WGS sequence"/>
</dbReference>
<evidence type="ECO:0000256" key="2">
    <source>
        <dbReference type="PROSITE-ProRule" id="PRU00335"/>
    </source>
</evidence>
<protein>
    <submittedName>
        <fullName evidence="4">Transcription regulator</fullName>
    </submittedName>
</protein>
<evidence type="ECO:0000256" key="1">
    <source>
        <dbReference type="ARBA" id="ARBA00023125"/>
    </source>
</evidence>
<comment type="caution">
    <text evidence="4">The sequence shown here is derived from an EMBL/GenBank/DDBJ whole genome shotgun (WGS) entry which is preliminary data.</text>
</comment>
<dbReference type="PATRIC" id="fig|1423804.4.peg.1071"/>
<evidence type="ECO:0000259" key="3">
    <source>
        <dbReference type="PROSITE" id="PS50977"/>
    </source>
</evidence>
<keyword evidence="5" id="KW-1185">Reference proteome</keyword>
<accession>A0A0R2EYY2</accession>